<gene>
    <name evidence="1" type="ORF">BCR38DRAFT_435844</name>
</gene>
<comment type="caution">
    <text evidence="1">The sequence shown here is derived from an EMBL/GenBank/DDBJ whole genome shotgun (WGS) entry which is preliminary data.</text>
</comment>
<protein>
    <submittedName>
        <fullName evidence="1">Uncharacterized protein</fullName>
    </submittedName>
</protein>
<dbReference type="AlphaFoldDB" id="A0A1Y2DWT3"/>
<sequence length="112" mass="12434">MFRISLSIHSLYYTIKPFLLSFRKPTISISPEYRYPRSSNSRQHICMPSLPRTPDASHPGMTLTLSSNNTPCPRNNGVSRNPQTVKLDVLLGRSISSHNQATALAAGSYITT</sequence>
<dbReference type="Proteomes" id="UP000193689">
    <property type="component" value="Unassembled WGS sequence"/>
</dbReference>
<name>A0A1Y2DWT3_9PEZI</name>
<proteinExistence type="predicted"/>
<dbReference type="EMBL" id="MCFJ01000008">
    <property type="protein sequence ID" value="ORY63085.1"/>
    <property type="molecule type" value="Genomic_DNA"/>
</dbReference>
<dbReference type="InParanoid" id="A0A1Y2DWT3"/>
<organism evidence="1 2">
    <name type="scientific">Pseudomassariella vexata</name>
    <dbReference type="NCBI Taxonomy" id="1141098"/>
    <lineage>
        <taxon>Eukaryota</taxon>
        <taxon>Fungi</taxon>
        <taxon>Dikarya</taxon>
        <taxon>Ascomycota</taxon>
        <taxon>Pezizomycotina</taxon>
        <taxon>Sordariomycetes</taxon>
        <taxon>Xylariomycetidae</taxon>
        <taxon>Amphisphaeriales</taxon>
        <taxon>Pseudomassariaceae</taxon>
        <taxon>Pseudomassariella</taxon>
    </lineage>
</organism>
<accession>A0A1Y2DWT3</accession>
<keyword evidence="2" id="KW-1185">Reference proteome</keyword>
<evidence type="ECO:0000313" key="1">
    <source>
        <dbReference type="EMBL" id="ORY63085.1"/>
    </source>
</evidence>
<evidence type="ECO:0000313" key="2">
    <source>
        <dbReference type="Proteomes" id="UP000193689"/>
    </source>
</evidence>
<dbReference type="GeneID" id="63776622"/>
<reference evidence="1 2" key="1">
    <citation type="submission" date="2016-07" db="EMBL/GenBank/DDBJ databases">
        <title>Pervasive Adenine N6-methylation of Active Genes in Fungi.</title>
        <authorList>
            <consortium name="DOE Joint Genome Institute"/>
            <person name="Mondo S.J."/>
            <person name="Dannebaum R.O."/>
            <person name="Kuo R.C."/>
            <person name="Labutti K."/>
            <person name="Haridas S."/>
            <person name="Kuo A."/>
            <person name="Salamov A."/>
            <person name="Ahrendt S.R."/>
            <person name="Lipzen A."/>
            <person name="Sullivan W."/>
            <person name="Andreopoulos W.B."/>
            <person name="Clum A."/>
            <person name="Lindquist E."/>
            <person name="Daum C."/>
            <person name="Ramamoorthy G.K."/>
            <person name="Gryganskyi A."/>
            <person name="Culley D."/>
            <person name="Magnuson J.K."/>
            <person name="James T.Y."/>
            <person name="O'Malley M.A."/>
            <person name="Stajich J.E."/>
            <person name="Spatafora J.W."/>
            <person name="Visel A."/>
            <person name="Grigoriev I.V."/>
        </authorList>
    </citation>
    <scope>NUCLEOTIDE SEQUENCE [LARGE SCALE GENOMIC DNA]</scope>
    <source>
        <strain evidence="1 2">CBS 129021</strain>
    </source>
</reference>
<dbReference type="RefSeq" id="XP_040714742.1">
    <property type="nucleotide sequence ID" value="XM_040860410.1"/>
</dbReference>